<keyword evidence="2" id="KW-1185">Reference proteome</keyword>
<reference evidence="1 2" key="1">
    <citation type="journal article" date="2019" name="Int. J. Syst. Evol. Microbiol.">
        <title>The Global Catalogue of Microorganisms (GCM) 10K type strain sequencing project: providing services to taxonomists for standard genome sequencing and annotation.</title>
        <authorList>
            <consortium name="The Broad Institute Genomics Platform"/>
            <consortium name="The Broad Institute Genome Sequencing Center for Infectious Disease"/>
            <person name="Wu L."/>
            <person name="Ma J."/>
        </authorList>
    </citation>
    <scope>NUCLEOTIDE SEQUENCE [LARGE SCALE GENOMIC DNA]</scope>
    <source>
        <strain evidence="1 2">XZGYJ-43</strain>
    </source>
</reference>
<dbReference type="RefSeq" id="WP_382218179.1">
    <property type="nucleotide sequence ID" value="NZ_JBHTAR010000011.1"/>
</dbReference>
<gene>
    <name evidence="1" type="ORF">ACFQJ9_20075</name>
</gene>
<name>A0ABD5Z946_9EURY</name>
<evidence type="ECO:0000313" key="2">
    <source>
        <dbReference type="Proteomes" id="UP001596447"/>
    </source>
</evidence>
<protein>
    <recommendedName>
        <fullName evidence="3">RING-type domain-containing protein</fullName>
    </recommendedName>
</protein>
<evidence type="ECO:0000313" key="1">
    <source>
        <dbReference type="EMBL" id="MFC7201679.1"/>
    </source>
</evidence>
<sequence>MSGMNTTCLRCETGVADESDESTGRFCRNCPGVVCAECVESDDRCPECGSRLRDAPGL</sequence>
<dbReference type="Proteomes" id="UP001596447">
    <property type="component" value="Unassembled WGS sequence"/>
</dbReference>
<organism evidence="1 2">
    <name type="scientific">Halospeciosus flavus</name>
    <dbReference type="NCBI Taxonomy" id="3032283"/>
    <lineage>
        <taxon>Archaea</taxon>
        <taxon>Methanobacteriati</taxon>
        <taxon>Methanobacteriota</taxon>
        <taxon>Stenosarchaea group</taxon>
        <taxon>Halobacteria</taxon>
        <taxon>Halobacteriales</taxon>
        <taxon>Halobacteriaceae</taxon>
        <taxon>Halospeciosus</taxon>
    </lineage>
</organism>
<dbReference type="EMBL" id="JBHTAR010000011">
    <property type="protein sequence ID" value="MFC7201679.1"/>
    <property type="molecule type" value="Genomic_DNA"/>
</dbReference>
<accession>A0ABD5Z946</accession>
<comment type="caution">
    <text evidence="1">The sequence shown here is derived from an EMBL/GenBank/DDBJ whole genome shotgun (WGS) entry which is preliminary data.</text>
</comment>
<proteinExistence type="predicted"/>
<evidence type="ECO:0008006" key="3">
    <source>
        <dbReference type="Google" id="ProtNLM"/>
    </source>
</evidence>
<dbReference type="AlphaFoldDB" id="A0ABD5Z946"/>